<dbReference type="InParanoid" id="K3XP58"/>
<name>K3XP58_SETIT</name>
<dbReference type="Gramene" id="KQL07605">
    <property type="protein sequence ID" value="KQL07605"/>
    <property type="gene ID" value="SETIT_003681mg"/>
</dbReference>
<sequence length="58" mass="7034">MNRWIIKLSMCIKLVQREKREGQPSRNEVPENEHRLITDLYGNHHYLRLGLLHYIYAS</sequence>
<reference evidence="2" key="1">
    <citation type="journal article" date="2012" name="Nat. Biotechnol.">
        <title>Reference genome sequence of the model plant Setaria.</title>
        <authorList>
            <person name="Bennetzen J.L."/>
            <person name="Schmutz J."/>
            <person name="Wang H."/>
            <person name="Percifield R."/>
            <person name="Hawkins J."/>
            <person name="Pontaroli A.C."/>
            <person name="Estep M."/>
            <person name="Feng L."/>
            <person name="Vaughn J.N."/>
            <person name="Grimwood J."/>
            <person name="Jenkins J."/>
            <person name="Barry K."/>
            <person name="Lindquist E."/>
            <person name="Hellsten U."/>
            <person name="Deshpande S."/>
            <person name="Wang X."/>
            <person name="Wu X."/>
            <person name="Mitros T."/>
            <person name="Triplett J."/>
            <person name="Yang X."/>
            <person name="Ye C.Y."/>
            <person name="Mauro-Herrera M."/>
            <person name="Wang L."/>
            <person name="Li P."/>
            <person name="Sharma M."/>
            <person name="Sharma R."/>
            <person name="Ronald P.C."/>
            <person name="Panaud O."/>
            <person name="Kellogg E.A."/>
            <person name="Brutnell T.P."/>
            <person name="Doust A.N."/>
            <person name="Tuskan G.A."/>
            <person name="Rokhsar D."/>
            <person name="Devos K.M."/>
        </authorList>
    </citation>
    <scope>NUCLEOTIDE SEQUENCE [LARGE SCALE GENOMIC DNA]</scope>
    <source>
        <strain evidence="2">cv. Yugu1</strain>
    </source>
</reference>
<dbReference type="EnsemblPlants" id="KQL07605">
    <property type="protein sequence ID" value="KQL07605"/>
    <property type="gene ID" value="SETIT_003681mg"/>
</dbReference>
<evidence type="ECO:0000313" key="1">
    <source>
        <dbReference type="EnsemblPlants" id="KQL07605"/>
    </source>
</evidence>
<dbReference type="EMBL" id="AGNK02003358">
    <property type="status" value="NOT_ANNOTATED_CDS"/>
    <property type="molecule type" value="Genomic_DNA"/>
</dbReference>
<dbReference type="AlphaFoldDB" id="K3XP58"/>
<organism evidence="1 2">
    <name type="scientific">Setaria italica</name>
    <name type="common">Foxtail millet</name>
    <name type="synonym">Panicum italicum</name>
    <dbReference type="NCBI Taxonomy" id="4555"/>
    <lineage>
        <taxon>Eukaryota</taxon>
        <taxon>Viridiplantae</taxon>
        <taxon>Streptophyta</taxon>
        <taxon>Embryophyta</taxon>
        <taxon>Tracheophyta</taxon>
        <taxon>Spermatophyta</taxon>
        <taxon>Magnoliopsida</taxon>
        <taxon>Liliopsida</taxon>
        <taxon>Poales</taxon>
        <taxon>Poaceae</taxon>
        <taxon>PACMAD clade</taxon>
        <taxon>Panicoideae</taxon>
        <taxon>Panicodae</taxon>
        <taxon>Paniceae</taxon>
        <taxon>Cenchrinae</taxon>
        <taxon>Setaria</taxon>
    </lineage>
</organism>
<proteinExistence type="predicted"/>
<protein>
    <submittedName>
        <fullName evidence="1">Uncharacterized protein</fullName>
    </submittedName>
</protein>
<dbReference type="Proteomes" id="UP000004995">
    <property type="component" value="Unassembled WGS sequence"/>
</dbReference>
<reference evidence="1" key="2">
    <citation type="submission" date="2018-08" db="UniProtKB">
        <authorList>
            <consortium name="EnsemblPlants"/>
        </authorList>
    </citation>
    <scope>IDENTIFICATION</scope>
    <source>
        <strain evidence="1">Yugu1</strain>
    </source>
</reference>
<dbReference type="HOGENOM" id="CLU_2982695_0_0_1"/>
<accession>K3XP58</accession>
<keyword evidence="2" id="KW-1185">Reference proteome</keyword>
<evidence type="ECO:0000313" key="2">
    <source>
        <dbReference type="Proteomes" id="UP000004995"/>
    </source>
</evidence>